<protein>
    <submittedName>
        <fullName evidence="2">Aminoacyl-tRNA deacylase</fullName>
    </submittedName>
</protein>
<dbReference type="RefSeq" id="WP_035461311.1">
    <property type="nucleotide sequence ID" value="NZ_JBHLZN010000001.1"/>
</dbReference>
<proteinExistence type="predicted"/>
<evidence type="ECO:0000313" key="2">
    <source>
        <dbReference type="EMBL" id="MFB9885280.1"/>
    </source>
</evidence>
<dbReference type="CDD" id="cd04332">
    <property type="entry name" value="YbaK_like"/>
    <property type="match status" value="1"/>
</dbReference>
<keyword evidence="3" id="KW-1185">Reference proteome</keyword>
<dbReference type="EMBL" id="JBHLZN010000001">
    <property type="protein sequence ID" value="MFB9885280.1"/>
    <property type="molecule type" value="Genomic_DNA"/>
</dbReference>
<dbReference type="Gene3D" id="3.90.960.10">
    <property type="entry name" value="YbaK/aminoacyl-tRNA synthetase-associated domain"/>
    <property type="match status" value="1"/>
</dbReference>
<reference evidence="2 3" key="1">
    <citation type="submission" date="2024-09" db="EMBL/GenBank/DDBJ databases">
        <authorList>
            <person name="Sun Q."/>
            <person name="Mori K."/>
        </authorList>
    </citation>
    <scope>NUCLEOTIDE SEQUENCE [LARGE SCALE GENOMIC DNA]</scope>
    <source>
        <strain evidence="2 3">ATCC 51285</strain>
    </source>
</reference>
<evidence type="ECO:0000313" key="3">
    <source>
        <dbReference type="Proteomes" id="UP001589628"/>
    </source>
</evidence>
<evidence type="ECO:0000259" key="1">
    <source>
        <dbReference type="Pfam" id="PF04073"/>
    </source>
</evidence>
<dbReference type="Proteomes" id="UP001589628">
    <property type="component" value="Unassembled WGS sequence"/>
</dbReference>
<comment type="caution">
    <text evidence="2">The sequence shown here is derived from an EMBL/GenBank/DDBJ whole genome shotgun (WGS) entry which is preliminary data.</text>
</comment>
<feature type="domain" description="YbaK/aminoacyl-tRNA synthetase-associated" evidence="1">
    <location>
        <begin position="30"/>
        <end position="142"/>
    </location>
</feature>
<gene>
    <name evidence="2" type="ORF">ACFFLH_02475</name>
</gene>
<organism evidence="2 3">
    <name type="scientific">Balneatrix alpica</name>
    <dbReference type="NCBI Taxonomy" id="75684"/>
    <lineage>
        <taxon>Bacteria</taxon>
        <taxon>Pseudomonadati</taxon>
        <taxon>Pseudomonadota</taxon>
        <taxon>Gammaproteobacteria</taxon>
        <taxon>Oceanospirillales</taxon>
        <taxon>Balneatrichaceae</taxon>
        <taxon>Balneatrix</taxon>
    </lineage>
</organism>
<dbReference type="InterPro" id="IPR036754">
    <property type="entry name" value="YbaK/aa-tRNA-synt-asso_dom_sf"/>
</dbReference>
<dbReference type="SUPFAM" id="SSF55826">
    <property type="entry name" value="YbaK/ProRS associated domain"/>
    <property type="match status" value="1"/>
</dbReference>
<name>A0ABV5Z7Q6_9GAMM</name>
<sequence length="163" mass="18830">MSIANTLKSFLTDNHIPIDTLTHRYTEHALETAYATKLPPQDVTKAIIAEDERGMIMVVIPSHNRLKFSWLNEMTQRHFHLARDYEFDHLFPDCVRGAVPAIGQAYGLSVIWDDSLEFEKDIYIEGGDHQSLIHLTHDQFMQLMGNLPHFKISDYSPVFVNYL</sequence>
<accession>A0ABV5Z7Q6</accession>
<dbReference type="InterPro" id="IPR007214">
    <property type="entry name" value="YbaK/aa-tRNA-synth-assoc-dom"/>
</dbReference>
<dbReference type="Pfam" id="PF04073">
    <property type="entry name" value="tRNA_edit"/>
    <property type="match status" value="1"/>
</dbReference>